<evidence type="ECO:0000259" key="4">
    <source>
        <dbReference type="Pfam" id="PF01551"/>
    </source>
</evidence>
<gene>
    <name evidence="5" type="ORF">A2W54_04385</name>
</gene>
<feature type="domain" description="M23ase beta-sheet core" evidence="4">
    <location>
        <begin position="294"/>
        <end position="390"/>
    </location>
</feature>
<protein>
    <recommendedName>
        <fullName evidence="4">M23ase beta-sheet core domain-containing protein</fullName>
    </recommendedName>
</protein>
<dbReference type="PANTHER" id="PTHR21666">
    <property type="entry name" value="PEPTIDASE-RELATED"/>
    <property type="match status" value="1"/>
</dbReference>
<dbReference type="Proteomes" id="UP000178425">
    <property type="component" value="Unassembled WGS sequence"/>
</dbReference>
<dbReference type="InterPro" id="IPR050570">
    <property type="entry name" value="Cell_wall_metabolism_enzyme"/>
</dbReference>
<keyword evidence="2" id="KW-0175">Coiled coil</keyword>
<dbReference type="InterPro" id="IPR016047">
    <property type="entry name" value="M23ase_b-sheet_dom"/>
</dbReference>
<accession>A0A1F5WRQ1</accession>
<evidence type="ECO:0000256" key="3">
    <source>
        <dbReference type="SAM" id="SignalP"/>
    </source>
</evidence>
<dbReference type="PANTHER" id="PTHR21666:SF289">
    <property type="entry name" value="L-ALA--D-GLU ENDOPEPTIDASE"/>
    <property type="match status" value="1"/>
</dbReference>
<feature type="coiled-coil region" evidence="2">
    <location>
        <begin position="29"/>
        <end position="112"/>
    </location>
</feature>
<keyword evidence="1 3" id="KW-0732">Signal</keyword>
<feature type="chain" id="PRO_5009522209" description="M23ase beta-sheet core domain-containing protein" evidence="3">
    <location>
        <begin position="25"/>
        <end position="427"/>
    </location>
</feature>
<dbReference type="CDD" id="cd12797">
    <property type="entry name" value="M23_peptidase"/>
    <property type="match status" value="1"/>
</dbReference>
<evidence type="ECO:0000256" key="1">
    <source>
        <dbReference type="ARBA" id="ARBA00022729"/>
    </source>
</evidence>
<evidence type="ECO:0000256" key="2">
    <source>
        <dbReference type="SAM" id="Coils"/>
    </source>
</evidence>
<name>A0A1F5WRQ1_9BACT</name>
<dbReference type="Pfam" id="PF01551">
    <property type="entry name" value="Peptidase_M23"/>
    <property type="match status" value="1"/>
</dbReference>
<proteinExistence type="predicted"/>
<dbReference type="Gene3D" id="2.70.70.10">
    <property type="entry name" value="Glucose Permease (Domain IIA)"/>
    <property type="match status" value="1"/>
</dbReference>
<dbReference type="GO" id="GO:0004222">
    <property type="term" value="F:metalloendopeptidase activity"/>
    <property type="evidence" value="ECO:0007669"/>
    <property type="project" value="TreeGrafter"/>
</dbReference>
<dbReference type="InterPro" id="IPR011055">
    <property type="entry name" value="Dup_hybrid_motif"/>
</dbReference>
<organism evidence="5 6">
    <name type="scientific">Candidatus Giovannonibacteria bacterium RIFCSPHIGHO2_02_43_13</name>
    <dbReference type="NCBI Taxonomy" id="1798330"/>
    <lineage>
        <taxon>Bacteria</taxon>
        <taxon>Candidatus Giovannoniibacteriota</taxon>
    </lineage>
</organism>
<comment type="caution">
    <text evidence="5">The sequence shown here is derived from an EMBL/GenBank/DDBJ whole genome shotgun (WGS) entry which is preliminary data.</text>
</comment>
<reference evidence="5 6" key="1">
    <citation type="journal article" date="2016" name="Nat. Commun.">
        <title>Thousands of microbial genomes shed light on interconnected biogeochemical processes in an aquifer system.</title>
        <authorList>
            <person name="Anantharaman K."/>
            <person name="Brown C.T."/>
            <person name="Hug L.A."/>
            <person name="Sharon I."/>
            <person name="Castelle C.J."/>
            <person name="Probst A.J."/>
            <person name="Thomas B.C."/>
            <person name="Singh A."/>
            <person name="Wilkins M.J."/>
            <person name="Karaoz U."/>
            <person name="Brodie E.L."/>
            <person name="Williams K.H."/>
            <person name="Hubbard S.S."/>
            <person name="Banfield J.F."/>
        </authorList>
    </citation>
    <scope>NUCLEOTIDE SEQUENCE [LARGE SCALE GENOMIC DNA]</scope>
</reference>
<sequence>MKRNIKIVFLGLFLVFTASFYAPAYGADINDLKSQIDAKNEEIRKLEEEMRQYKGSIEGAQLLAKTLNAQIAKLNAEIKALNTQIVLTSKKISKKELEIQQLAYEIKNTETAMIERQKAIKGILISLNQSEENTAFEAFLKFWTISDFFTELENIEVLNGKIRENFDKLAGLKIELESKKGSAEVANKDLQNLKNDLVDQKLIQEQGKTEKKSILKATKNQEAEYQKLLKDRQAKKEAFEMELFQFESQLKYELDKSKLPQVGKGVLAWPLDNVFITQYFGKTVDSVRLYRSGTHNGIDLRARNGTPIKSAGPGKVTATGNTDLQFGCYSYGKWILIDHQNGLATLYAHLSIIKVVAGDQIASDQIIGYSGYTGAVEPAGILGAHLHLTVFASSAVTIQRYTSSMNCKNVSIPVANPNAYLDPLLYL</sequence>
<dbReference type="AlphaFoldDB" id="A0A1F5WRQ1"/>
<evidence type="ECO:0000313" key="5">
    <source>
        <dbReference type="EMBL" id="OGF78300.1"/>
    </source>
</evidence>
<evidence type="ECO:0000313" key="6">
    <source>
        <dbReference type="Proteomes" id="UP000178425"/>
    </source>
</evidence>
<dbReference type="Gene3D" id="6.10.250.3150">
    <property type="match status" value="1"/>
</dbReference>
<feature type="signal peptide" evidence="3">
    <location>
        <begin position="1"/>
        <end position="24"/>
    </location>
</feature>
<dbReference type="SUPFAM" id="SSF51261">
    <property type="entry name" value="Duplicated hybrid motif"/>
    <property type="match status" value="1"/>
</dbReference>
<feature type="coiled-coil region" evidence="2">
    <location>
        <begin position="176"/>
        <end position="238"/>
    </location>
</feature>
<dbReference type="EMBL" id="MFHI01000030">
    <property type="protein sequence ID" value="OGF78300.1"/>
    <property type="molecule type" value="Genomic_DNA"/>
</dbReference>